<dbReference type="PANTHER" id="PTHR37947">
    <property type="entry name" value="BLL2462 PROTEIN"/>
    <property type="match status" value="1"/>
</dbReference>
<organism evidence="2 3">
    <name type="scientific">Mycolicibacterium tokaiense</name>
    <dbReference type="NCBI Taxonomy" id="39695"/>
    <lineage>
        <taxon>Bacteria</taxon>
        <taxon>Bacillati</taxon>
        <taxon>Actinomycetota</taxon>
        <taxon>Actinomycetes</taxon>
        <taxon>Mycobacteriales</taxon>
        <taxon>Mycobacteriaceae</taxon>
        <taxon>Mycolicibacterium</taxon>
    </lineage>
</organism>
<dbReference type="Gene3D" id="3.40.50.880">
    <property type="match status" value="1"/>
</dbReference>
<dbReference type="CDD" id="cd03143">
    <property type="entry name" value="A4_beta-galactosidase_middle_domain"/>
    <property type="match status" value="1"/>
</dbReference>
<evidence type="ECO:0000313" key="3">
    <source>
        <dbReference type="Proteomes" id="UP000254978"/>
    </source>
</evidence>
<gene>
    <name evidence="2" type="ORF">NCTC10821_01707</name>
</gene>
<dbReference type="InterPro" id="IPR010768">
    <property type="entry name" value="GATase1-like"/>
</dbReference>
<dbReference type="AlphaFoldDB" id="A0A378TDE8"/>
<name>A0A378TDE8_9MYCO</name>
<accession>A0A378TDE8</accession>
<keyword evidence="3" id="KW-1185">Reference proteome</keyword>
<sequence length="251" mass="27274">MARVLIAGESWTTTSIHTKGFDSFTTVAYQEGVQDFSDALTTGGHQVTFMPNHVAAQSFPTSADQLDAFDVVILSDIGSNTLLMPNDVFLHGKSFPNRLRVLRDWVREGGSLMMVGGYLSFQGIEAKANYKNSPLAESLPVLMEDGDDREETPEGAVPHLFGPVHPCTAGLPDTWPALLGFQRLAPRSASEVLAQVNGHPLLTVGHYGEGRCAAFASDIGPHWAPAEFTRWEGFSTLWTQTVSWLADGRTP</sequence>
<reference evidence="2 3" key="1">
    <citation type="submission" date="2018-06" db="EMBL/GenBank/DDBJ databases">
        <authorList>
            <consortium name="Pathogen Informatics"/>
            <person name="Doyle S."/>
        </authorList>
    </citation>
    <scope>NUCLEOTIDE SEQUENCE [LARGE SCALE GENOMIC DNA]</scope>
    <source>
        <strain evidence="2 3">NCTC10821</strain>
    </source>
</reference>
<protein>
    <submittedName>
        <fullName evidence="2">Uncharacterized membrane protein</fullName>
    </submittedName>
</protein>
<dbReference type="Proteomes" id="UP000254978">
    <property type="component" value="Unassembled WGS sequence"/>
</dbReference>
<dbReference type="SUPFAM" id="SSF52317">
    <property type="entry name" value="Class I glutamine amidotransferase-like"/>
    <property type="match status" value="1"/>
</dbReference>
<dbReference type="PANTHER" id="PTHR37947:SF1">
    <property type="entry name" value="BLL2462 PROTEIN"/>
    <property type="match status" value="1"/>
</dbReference>
<proteinExistence type="predicted"/>
<feature type="domain" description="Putative glutamine amidotransferase" evidence="1">
    <location>
        <begin position="3"/>
        <end position="246"/>
    </location>
</feature>
<dbReference type="OrthoDB" id="9781333at2"/>
<dbReference type="InterPro" id="IPR029062">
    <property type="entry name" value="Class_I_gatase-like"/>
</dbReference>
<evidence type="ECO:0000313" key="2">
    <source>
        <dbReference type="EMBL" id="STZ58197.1"/>
    </source>
</evidence>
<evidence type="ECO:0000259" key="1">
    <source>
        <dbReference type="Pfam" id="PF07090"/>
    </source>
</evidence>
<dbReference type="RefSeq" id="WP_068915487.1">
    <property type="nucleotide sequence ID" value="NZ_AP022600.1"/>
</dbReference>
<dbReference type="EMBL" id="UGQT01000001">
    <property type="protein sequence ID" value="STZ58197.1"/>
    <property type="molecule type" value="Genomic_DNA"/>
</dbReference>
<dbReference type="Pfam" id="PF07090">
    <property type="entry name" value="GATase1_like"/>
    <property type="match status" value="1"/>
</dbReference>